<reference evidence="1 2" key="2">
    <citation type="submission" date="2018-11" db="EMBL/GenBank/DDBJ databases">
        <authorList>
            <consortium name="Pathogen Informatics"/>
        </authorList>
    </citation>
    <scope>NUCLEOTIDE SEQUENCE [LARGE SCALE GENOMIC DNA]</scope>
    <source>
        <strain evidence="1 2">MHpl1</strain>
    </source>
</reference>
<dbReference type="WBParaSite" id="HPLM_0002033101-mRNA-1">
    <property type="protein sequence ID" value="HPLM_0002033101-mRNA-1"/>
    <property type="gene ID" value="HPLM_0002033101"/>
</dbReference>
<dbReference type="Proteomes" id="UP000268014">
    <property type="component" value="Unassembled WGS sequence"/>
</dbReference>
<sequence length="37" mass="4203">MHGKRLFVDTVRGVRGTISQTEESHLPLFTVKMQSCI</sequence>
<accession>A0A0N4X7I9</accession>
<dbReference type="EMBL" id="UZAF01022091">
    <property type="protein sequence ID" value="VDO83006.1"/>
    <property type="molecule type" value="Genomic_DNA"/>
</dbReference>
<evidence type="ECO:0000313" key="1">
    <source>
        <dbReference type="EMBL" id="VDO83006.1"/>
    </source>
</evidence>
<reference evidence="3" key="1">
    <citation type="submission" date="2017-02" db="UniProtKB">
        <authorList>
            <consortium name="WormBaseParasite"/>
        </authorList>
    </citation>
    <scope>IDENTIFICATION</scope>
</reference>
<dbReference type="AlphaFoldDB" id="A0A0N4X7I9"/>
<organism evidence="3">
    <name type="scientific">Haemonchus placei</name>
    <name type="common">Barber's pole worm</name>
    <dbReference type="NCBI Taxonomy" id="6290"/>
    <lineage>
        <taxon>Eukaryota</taxon>
        <taxon>Metazoa</taxon>
        <taxon>Ecdysozoa</taxon>
        <taxon>Nematoda</taxon>
        <taxon>Chromadorea</taxon>
        <taxon>Rhabditida</taxon>
        <taxon>Rhabditina</taxon>
        <taxon>Rhabditomorpha</taxon>
        <taxon>Strongyloidea</taxon>
        <taxon>Trichostrongylidae</taxon>
        <taxon>Haemonchus</taxon>
    </lineage>
</organism>
<proteinExistence type="predicted"/>
<gene>
    <name evidence="1" type="ORF">HPLM_LOCUS20323</name>
</gene>
<evidence type="ECO:0000313" key="3">
    <source>
        <dbReference type="WBParaSite" id="HPLM_0002033101-mRNA-1"/>
    </source>
</evidence>
<protein>
    <submittedName>
        <fullName evidence="3">50S ribosomal protein L23</fullName>
    </submittedName>
</protein>
<evidence type="ECO:0000313" key="2">
    <source>
        <dbReference type="Proteomes" id="UP000268014"/>
    </source>
</evidence>
<name>A0A0N4X7I9_HAEPC</name>
<keyword evidence="2" id="KW-1185">Reference proteome</keyword>